<proteinExistence type="predicted"/>
<dbReference type="InterPro" id="IPR016181">
    <property type="entry name" value="Acyl_CoA_acyltransferase"/>
</dbReference>
<accession>A0A9J6NXA8</accession>
<gene>
    <name evidence="2" type="ORF">KDK92_05275</name>
</gene>
<dbReference type="PANTHER" id="PTHR43617:SF2">
    <property type="entry name" value="UPF0039 PROTEIN SLL0451"/>
    <property type="match status" value="1"/>
</dbReference>
<dbReference type="AlphaFoldDB" id="A0A9J6NXA8"/>
<dbReference type="SUPFAM" id="SSF55729">
    <property type="entry name" value="Acyl-CoA N-acyltransferases (Nat)"/>
    <property type="match status" value="1"/>
</dbReference>
<feature type="domain" description="N-acetyltransferase" evidence="1">
    <location>
        <begin position="3"/>
        <end position="145"/>
    </location>
</feature>
<dbReference type="RefSeq" id="WP_250858044.1">
    <property type="nucleotide sequence ID" value="NZ_JAGSOJ010000001.1"/>
</dbReference>
<protein>
    <submittedName>
        <fullName evidence="2">GNAT family N-acetyltransferase</fullName>
    </submittedName>
</protein>
<dbReference type="PANTHER" id="PTHR43617">
    <property type="entry name" value="L-AMINO ACID N-ACETYLTRANSFERASE"/>
    <property type="match status" value="1"/>
</dbReference>
<dbReference type="InterPro" id="IPR000182">
    <property type="entry name" value="GNAT_dom"/>
</dbReference>
<organism evidence="2 3">
    <name type="scientific">Oceanirhabdus seepicola</name>
    <dbReference type="NCBI Taxonomy" id="2828781"/>
    <lineage>
        <taxon>Bacteria</taxon>
        <taxon>Bacillati</taxon>
        <taxon>Bacillota</taxon>
        <taxon>Clostridia</taxon>
        <taxon>Eubacteriales</taxon>
        <taxon>Clostridiaceae</taxon>
        <taxon>Oceanirhabdus</taxon>
    </lineage>
</organism>
<evidence type="ECO:0000259" key="1">
    <source>
        <dbReference type="PROSITE" id="PS51186"/>
    </source>
</evidence>
<evidence type="ECO:0000313" key="2">
    <source>
        <dbReference type="EMBL" id="MCM1989143.1"/>
    </source>
</evidence>
<comment type="caution">
    <text evidence="2">The sequence shown here is derived from an EMBL/GenBank/DDBJ whole genome shotgun (WGS) entry which is preliminary data.</text>
</comment>
<reference evidence="2" key="2">
    <citation type="submission" date="2021-04" db="EMBL/GenBank/DDBJ databases">
        <authorList>
            <person name="Dong X."/>
        </authorList>
    </citation>
    <scope>NUCLEOTIDE SEQUENCE</scope>
    <source>
        <strain evidence="2">ZWT</strain>
    </source>
</reference>
<reference evidence="2" key="1">
    <citation type="journal article" date="2021" name="mSystems">
        <title>Bacteria and Archaea Synergistically Convert Glycine Betaine to Biogenic Methane in the Formosa Cold Seep of the South China Sea.</title>
        <authorList>
            <person name="Li L."/>
            <person name="Zhang W."/>
            <person name="Zhang S."/>
            <person name="Song L."/>
            <person name="Sun Q."/>
            <person name="Zhang H."/>
            <person name="Xiang H."/>
            <person name="Dong X."/>
        </authorList>
    </citation>
    <scope>NUCLEOTIDE SEQUENCE</scope>
    <source>
        <strain evidence="2">ZWT</strain>
    </source>
</reference>
<dbReference type="PROSITE" id="PS51186">
    <property type="entry name" value="GNAT"/>
    <property type="match status" value="1"/>
</dbReference>
<keyword evidence="3" id="KW-1185">Reference proteome</keyword>
<dbReference type="EMBL" id="JAGSOJ010000001">
    <property type="protein sequence ID" value="MCM1989143.1"/>
    <property type="molecule type" value="Genomic_DNA"/>
</dbReference>
<dbReference type="CDD" id="cd04301">
    <property type="entry name" value="NAT_SF"/>
    <property type="match status" value="1"/>
</dbReference>
<evidence type="ECO:0000313" key="3">
    <source>
        <dbReference type="Proteomes" id="UP001056429"/>
    </source>
</evidence>
<dbReference type="InterPro" id="IPR050276">
    <property type="entry name" value="MshD_Acetyltransferase"/>
</dbReference>
<name>A0A9J6NXA8_9CLOT</name>
<sequence>MNIIFKEVTKENWEKCIELKVSKEQEEFVAPNSYSLLQANFGEGLYPISIYDGETMVGFLMYEKDEEDNTMGMCRLMIDEKYQKKGYGRAAVLKLLDLIREKYGNIEFFTSFEPENIVADKLYESVGFKKTGEIMWEELVAKIEL</sequence>
<dbReference type="Proteomes" id="UP001056429">
    <property type="component" value="Unassembled WGS sequence"/>
</dbReference>
<dbReference type="Pfam" id="PF00583">
    <property type="entry name" value="Acetyltransf_1"/>
    <property type="match status" value="1"/>
</dbReference>
<dbReference type="GO" id="GO:0016747">
    <property type="term" value="F:acyltransferase activity, transferring groups other than amino-acyl groups"/>
    <property type="evidence" value="ECO:0007669"/>
    <property type="project" value="InterPro"/>
</dbReference>
<dbReference type="Gene3D" id="3.40.630.30">
    <property type="match status" value="1"/>
</dbReference>